<gene>
    <name evidence="2" type="ORF">UFOPK1392_00537</name>
</gene>
<dbReference type="EMBL" id="CAEMXZ010000016">
    <property type="protein sequence ID" value="CAB4322800.1"/>
    <property type="molecule type" value="Genomic_DNA"/>
</dbReference>
<dbReference type="PANTHER" id="PTHR39420">
    <property type="match status" value="1"/>
</dbReference>
<proteinExistence type="predicted"/>
<name>A0A6J5Y9F5_9ZZZZ</name>
<dbReference type="InterPro" id="IPR018766">
    <property type="entry name" value="Zinicin_2"/>
</dbReference>
<organism evidence="2">
    <name type="scientific">freshwater metagenome</name>
    <dbReference type="NCBI Taxonomy" id="449393"/>
    <lineage>
        <taxon>unclassified sequences</taxon>
        <taxon>metagenomes</taxon>
        <taxon>ecological metagenomes</taxon>
    </lineage>
</organism>
<dbReference type="SUPFAM" id="SSF55486">
    <property type="entry name" value="Metalloproteases ('zincins'), catalytic domain"/>
    <property type="match status" value="1"/>
</dbReference>
<accession>A0A6J5Y9F5</accession>
<dbReference type="InterPro" id="IPR022454">
    <property type="entry name" value="CHP03883_F420-assoc"/>
</dbReference>
<evidence type="ECO:0000256" key="1">
    <source>
        <dbReference type="SAM" id="MobiDB-lite"/>
    </source>
</evidence>
<evidence type="ECO:0000313" key="2">
    <source>
        <dbReference type="EMBL" id="CAB4322800.1"/>
    </source>
</evidence>
<dbReference type="Pfam" id="PF10103">
    <property type="entry name" value="Zincin_2"/>
    <property type="match status" value="1"/>
</dbReference>
<dbReference type="NCBIfam" id="TIGR03624">
    <property type="entry name" value="putative hydrolase"/>
    <property type="match status" value="1"/>
</dbReference>
<feature type="region of interest" description="Disordered" evidence="1">
    <location>
        <begin position="1"/>
        <end position="36"/>
    </location>
</feature>
<dbReference type="NCBIfam" id="TIGR03883">
    <property type="entry name" value="DUF2342_F420"/>
    <property type="match status" value="1"/>
</dbReference>
<dbReference type="InterPro" id="IPR042271">
    <property type="entry name" value="Zinicin_2_N"/>
</dbReference>
<dbReference type="Gene3D" id="1.20.150.30">
    <property type="entry name" value="Zincin-like metallopeptidase, N-terminal domain"/>
    <property type="match status" value="1"/>
</dbReference>
<dbReference type="AlphaFoldDB" id="A0A6J5Y9F5"/>
<sequence>MESRRPSLHPVSSDPPDLPPNFPSGAPFGDDGSDPFKGMPLFGDLSRLFAQQGNMGWDAARQLALSVATDGGQEPNVDPLERIRFEALARVAELQIATATGLPVSRSGLGITITPVTRGQWVTSALDAWRPLFDALAGSLQNSSTDETPDPGNPLGFLAPLMKMVGPMMLGMTAGSMVGHLARRCFGQYDLPIPRTGSDELLVLPSNLDAFGEEWSLPSDDLRLWICLQEIAVHSVLLVPHVRARLDDYLLRYVSSFEPDAGALEEHLGELDITDPAAITNIEVSFTDPQMLLGAMQSPTQRELLPGFETLIATIVGYVDHIMDSVGTNLLTNYSMLSEALRRRRVEADPSDRFVERLFGLELSQRTYERGAAFVNGVVERSGDEGLARLWESERTLPTPNELDAPGLWLARIEFPED</sequence>
<reference evidence="2" key="1">
    <citation type="submission" date="2020-05" db="EMBL/GenBank/DDBJ databases">
        <authorList>
            <person name="Chiriac C."/>
            <person name="Salcher M."/>
            <person name="Ghai R."/>
            <person name="Kavagutti S V."/>
        </authorList>
    </citation>
    <scope>NUCLEOTIDE SEQUENCE</scope>
</reference>
<protein>
    <submittedName>
        <fullName evidence="2">Unannotated protein</fullName>
    </submittedName>
</protein>
<dbReference type="PANTHER" id="PTHR39420:SF2">
    <property type="entry name" value="HYDROLASE"/>
    <property type="match status" value="1"/>
</dbReference>